<dbReference type="EMBL" id="ACIL03000003">
    <property type="protein sequence ID" value="ESL04542.1"/>
    <property type="molecule type" value="Genomic_DNA"/>
</dbReference>
<dbReference type="InterPro" id="IPR003768">
    <property type="entry name" value="ScpA"/>
</dbReference>
<dbReference type="PANTHER" id="PTHR33969:SF2">
    <property type="entry name" value="SEGREGATION AND CONDENSATION PROTEIN A"/>
    <property type="match status" value="1"/>
</dbReference>
<evidence type="ECO:0000256" key="3">
    <source>
        <dbReference type="HAMAP-Rule" id="MF_01805"/>
    </source>
</evidence>
<evidence type="ECO:0000313" key="5">
    <source>
        <dbReference type="Proteomes" id="UP000018227"/>
    </source>
</evidence>
<reference evidence="4 5" key="1">
    <citation type="submission" date="2013-06" db="EMBL/GenBank/DDBJ databases">
        <authorList>
            <person name="Weinstock G."/>
            <person name="Sodergren E."/>
            <person name="Clifton S."/>
            <person name="Fulton L."/>
            <person name="Fulton B."/>
            <person name="Courtney L."/>
            <person name="Fronick C."/>
            <person name="Harrison M."/>
            <person name="Strong C."/>
            <person name="Farmer C."/>
            <person name="Delahaunty K."/>
            <person name="Markovic C."/>
            <person name="Hall O."/>
            <person name="Minx P."/>
            <person name="Tomlinson C."/>
            <person name="Mitreva M."/>
            <person name="Nelson J."/>
            <person name="Hou S."/>
            <person name="Wollam A."/>
            <person name="Pepin K.H."/>
            <person name="Johnson M."/>
            <person name="Bhonagiri V."/>
            <person name="Nash W.E."/>
            <person name="Warren W."/>
            <person name="Chinwalla A."/>
            <person name="Mardis E.R."/>
            <person name="Wilson R.K."/>
        </authorList>
    </citation>
    <scope>NUCLEOTIDE SEQUENCE [LARGE SCALE GENOMIC DNA]</scope>
    <source>
        <strain evidence="4 5">ATCC 51271</strain>
    </source>
</reference>
<keyword evidence="3" id="KW-0132">Cell division</keyword>
<dbReference type="STRING" id="592026.GCWU0000282_000256"/>
<dbReference type="HAMAP" id="MF_01805">
    <property type="entry name" value="ScpA"/>
    <property type="match status" value="1"/>
</dbReference>
<keyword evidence="5" id="KW-1185">Reference proteome</keyword>
<dbReference type="GO" id="GO:0006260">
    <property type="term" value="P:DNA replication"/>
    <property type="evidence" value="ECO:0007669"/>
    <property type="project" value="UniProtKB-UniRule"/>
</dbReference>
<comment type="caution">
    <text evidence="4">The sequence shown here is derived from an EMBL/GenBank/DDBJ whole genome shotgun (WGS) entry which is preliminary data.</text>
</comment>
<comment type="similarity">
    <text evidence="3">Belongs to the ScpA family.</text>
</comment>
<dbReference type="RefSeq" id="WP_023353160.1">
    <property type="nucleotide sequence ID" value="NZ_KI535366.1"/>
</dbReference>
<dbReference type="GO" id="GO:0007059">
    <property type="term" value="P:chromosome segregation"/>
    <property type="evidence" value="ECO:0007669"/>
    <property type="project" value="UniProtKB-UniRule"/>
</dbReference>
<dbReference type="PANTHER" id="PTHR33969">
    <property type="entry name" value="SEGREGATION AND CONDENSATION PROTEIN A"/>
    <property type="match status" value="1"/>
</dbReference>
<keyword evidence="1 3" id="KW-0159">Chromosome partition</keyword>
<dbReference type="AlphaFoldDB" id="V2Y8U9"/>
<name>V2Y8U9_9FIRM</name>
<dbReference type="Pfam" id="PF02616">
    <property type="entry name" value="SMC_ScpA"/>
    <property type="match status" value="1"/>
</dbReference>
<keyword evidence="3" id="KW-0963">Cytoplasm</keyword>
<evidence type="ECO:0000256" key="1">
    <source>
        <dbReference type="ARBA" id="ARBA00022829"/>
    </source>
</evidence>
<keyword evidence="3" id="KW-0131">Cell cycle</keyword>
<proteinExistence type="inferred from homology"/>
<dbReference type="GO" id="GO:0005737">
    <property type="term" value="C:cytoplasm"/>
    <property type="evidence" value="ECO:0007669"/>
    <property type="project" value="UniProtKB-SubCell"/>
</dbReference>
<dbReference type="eggNOG" id="COG1354">
    <property type="taxonomic scope" value="Bacteria"/>
</dbReference>
<dbReference type="HOGENOM" id="CLU_038686_3_0_9"/>
<comment type="subunit">
    <text evidence="3">Component of a cohesin-like complex composed of ScpA, ScpB and the Smc homodimer, in which ScpA and ScpB bind to the head domain of Smc. The presence of the three proteins is required for the association of the complex with DNA.</text>
</comment>
<evidence type="ECO:0000313" key="4">
    <source>
        <dbReference type="EMBL" id="ESL04542.1"/>
    </source>
</evidence>
<dbReference type="GO" id="GO:0051301">
    <property type="term" value="P:cell division"/>
    <property type="evidence" value="ECO:0007669"/>
    <property type="project" value="UniProtKB-KW"/>
</dbReference>
<dbReference type="Gene3D" id="6.10.250.2410">
    <property type="match status" value="1"/>
</dbReference>
<comment type="function">
    <text evidence="3">Participates in chromosomal partition during cell division. May act via the formation of a condensin-like complex containing Smc and ScpB that pull DNA away from mid-cell into both cell halves.</text>
</comment>
<dbReference type="Proteomes" id="UP000018227">
    <property type="component" value="Unassembled WGS sequence"/>
</dbReference>
<sequence>MGIEVKLEAFEGPLDLLLHLIEKNKIDIYDIPIAEITDQYMEYVNQMKTADLDMMSDFLLVAAQLINIKSRMLLPKEEKENGEEIDPREDLVNRLLEYKMYKYSAEILKGREDFASSFIFKEPTIPSEVAEYEEKPEISEIIGDLTLAKLHNIFNFVIKKQADKTDPIRSSFGKIKKEPISMSESVNRLQNYGKEHKYFSFREFLINQPSRLHVVVSFLAVLELMKVGALKAVQEDKDSDIVIEFVEEKIFTLEDYKDMGEE</sequence>
<comment type="subcellular location">
    <subcellularLocation>
        <location evidence="3">Cytoplasm</location>
    </subcellularLocation>
    <text evidence="3">Associated with two foci at the outer edges of the nucleoid region in young cells, and at four foci within both cell halves in older cells.</text>
</comment>
<evidence type="ECO:0000256" key="2">
    <source>
        <dbReference type="ARBA" id="ARBA00044777"/>
    </source>
</evidence>
<protein>
    <recommendedName>
        <fullName evidence="2 3">Segregation and condensation protein A</fullName>
    </recommendedName>
</protein>
<organism evidence="4 5">
    <name type="scientific">Catonella morbi ATCC 51271</name>
    <dbReference type="NCBI Taxonomy" id="592026"/>
    <lineage>
        <taxon>Bacteria</taxon>
        <taxon>Bacillati</taxon>
        <taxon>Bacillota</taxon>
        <taxon>Clostridia</taxon>
        <taxon>Lachnospirales</taxon>
        <taxon>Lachnospiraceae</taxon>
        <taxon>Catonella</taxon>
    </lineage>
</organism>
<gene>
    <name evidence="3" type="primary">scpA</name>
    <name evidence="4" type="ORF">GCWU0000282_000256</name>
</gene>
<accession>V2Y8U9</accession>